<sequence length="83" mass="9213">MIGMKQMAFQSTHSFIMITGLSSPFVWNYCINELIKKNDCAILSTGWINIKCGSPIMPKIQVMAYNCDIMDGAHDSVGAAYFV</sequence>
<reference evidence="2" key="1">
    <citation type="submission" date="2018-07" db="EMBL/GenBank/DDBJ databases">
        <authorList>
            <person name="Kim H."/>
        </authorList>
    </citation>
    <scope>NUCLEOTIDE SEQUENCE [LARGE SCALE GENOMIC DNA]</scope>
    <source>
        <strain evidence="2">F02</strain>
    </source>
</reference>
<proteinExistence type="predicted"/>
<protein>
    <submittedName>
        <fullName evidence="1">Uncharacterized protein</fullName>
    </submittedName>
</protein>
<dbReference type="AlphaFoldDB" id="A0A345DA86"/>
<keyword evidence="2" id="KW-1185">Reference proteome</keyword>
<organism evidence="1 2">
    <name type="scientific">Ephemeroptericola cinctiostellae</name>
    <dbReference type="NCBI Taxonomy" id="2268024"/>
    <lineage>
        <taxon>Bacteria</taxon>
        <taxon>Pseudomonadati</taxon>
        <taxon>Pseudomonadota</taxon>
        <taxon>Betaproteobacteria</taxon>
        <taxon>Burkholderiales</taxon>
        <taxon>Burkholderiaceae</taxon>
        <taxon>Ephemeroptericola</taxon>
    </lineage>
</organism>
<name>A0A345DA86_9BURK</name>
<gene>
    <name evidence="1" type="ORF">DTO96_101000</name>
</gene>
<dbReference type="EMBL" id="CP031124">
    <property type="protein sequence ID" value="AXF85274.1"/>
    <property type="molecule type" value="Genomic_DNA"/>
</dbReference>
<evidence type="ECO:0000313" key="2">
    <source>
        <dbReference type="Proteomes" id="UP000252182"/>
    </source>
</evidence>
<dbReference type="Proteomes" id="UP000252182">
    <property type="component" value="Chromosome"/>
</dbReference>
<accession>A0A345DA86</accession>
<dbReference type="KEGG" id="hyf:DTO96_101000"/>
<evidence type="ECO:0000313" key="1">
    <source>
        <dbReference type="EMBL" id="AXF85274.1"/>
    </source>
</evidence>